<sequence length="130" mass="14217">MRQAATVSAAIVFGLAIFFDLAVAQILTPTPSEWMDKLDREHKQLVSPSGHVSARGQVQAIDRGPGAASVTILTEDMKSADGSIRMPAMEMPFHVTNPRMLKGLRPGDMVEFEAARLRNAVMITDIRKAR</sequence>
<comment type="caution">
    <text evidence="1">The sequence shown here is derived from an EMBL/GenBank/DDBJ whole genome shotgun (WGS) entry which is preliminary data.</text>
</comment>
<evidence type="ECO:0000313" key="2">
    <source>
        <dbReference type="Proteomes" id="UP000521227"/>
    </source>
</evidence>
<gene>
    <name evidence="1" type="ORF">HNQ36_004993</name>
</gene>
<protein>
    <submittedName>
        <fullName evidence="1">Cu/Ag efflux protein CusF</fullName>
    </submittedName>
</protein>
<accession>A0A840N830</accession>
<dbReference type="EMBL" id="JACHIJ010000010">
    <property type="protein sequence ID" value="MBB5054982.1"/>
    <property type="molecule type" value="Genomic_DNA"/>
</dbReference>
<evidence type="ECO:0000313" key="1">
    <source>
        <dbReference type="EMBL" id="MBB5054982.1"/>
    </source>
</evidence>
<dbReference type="AlphaFoldDB" id="A0A840N830"/>
<dbReference type="Proteomes" id="UP000521227">
    <property type="component" value="Unassembled WGS sequence"/>
</dbReference>
<name>A0A840N830_9BRAD</name>
<dbReference type="Gene3D" id="2.40.50.320">
    <property type="entry name" value="Copper binding periplasmic protein CusF"/>
    <property type="match status" value="1"/>
</dbReference>
<dbReference type="RefSeq" id="WP_347340005.1">
    <property type="nucleotide sequence ID" value="NZ_JACHIJ010000010.1"/>
</dbReference>
<reference evidence="1 2" key="1">
    <citation type="submission" date="2020-08" db="EMBL/GenBank/DDBJ databases">
        <title>Genomic Encyclopedia of Type Strains, Phase IV (KMG-IV): sequencing the most valuable type-strain genomes for metagenomic binning, comparative biology and taxonomic classification.</title>
        <authorList>
            <person name="Goeker M."/>
        </authorList>
    </citation>
    <scope>NUCLEOTIDE SEQUENCE [LARGE SCALE GENOMIC DNA]</scope>
    <source>
        <strain evidence="1 2">DSM 17498</strain>
    </source>
</reference>
<dbReference type="InterPro" id="IPR042230">
    <property type="entry name" value="CusF_sf"/>
</dbReference>
<dbReference type="InterPro" id="IPR021647">
    <property type="entry name" value="CusF_Ec"/>
</dbReference>
<proteinExistence type="predicted"/>
<dbReference type="Pfam" id="PF11604">
    <property type="entry name" value="CusF_Ec"/>
    <property type="match status" value="1"/>
</dbReference>
<organism evidence="1 2">
    <name type="scientific">Afipia massiliensis</name>
    <dbReference type="NCBI Taxonomy" id="211460"/>
    <lineage>
        <taxon>Bacteria</taxon>
        <taxon>Pseudomonadati</taxon>
        <taxon>Pseudomonadota</taxon>
        <taxon>Alphaproteobacteria</taxon>
        <taxon>Hyphomicrobiales</taxon>
        <taxon>Nitrobacteraceae</taxon>
        <taxon>Afipia</taxon>
    </lineage>
</organism>